<comment type="caution">
    <text evidence="1">The sequence shown here is derived from an EMBL/GenBank/DDBJ whole genome shotgun (WGS) entry which is preliminary data.</text>
</comment>
<evidence type="ECO:0000313" key="1">
    <source>
        <dbReference type="EMBL" id="KAB1441439.1"/>
    </source>
</evidence>
<dbReference type="SUPFAM" id="SSF53335">
    <property type="entry name" value="S-adenosyl-L-methionine-dependent methyltransferases"/>
    <property type="match status" value="1"/>
</dbReference>
<protein>
    <submittedName>
        <fullName evidence="1">Class I SAM-dependent methyltransferase</fullName>
    </submittedName>
</protein>
<dbReference type="Gene3D" id="3.40.50.150">
    <property type="entry name" value="Vaccinia Virus protein VP39"/>
    <property type="match status" value="1"/>
</dbReference>
<accession>A0A6N6N0S8</accession>
<dbReference type="GO" id="GO:0032259">
    <property type="term" value="P:methylation"/>
    <property type="evidence" value="ECO:0007669"/>
    <property type="project" value="UniProtKB-KW"/>
</dbReference>
<keyword evidence="1" id="KW-0489">Methyltransferase</keyword>
<organism evidence="1 2">
    <name type="scientific">Pseudodesulfovibrio senegalensis</name>
    <dbReference type="NCBI Taxonomy" id="1721087"/>
    <lineage>
        <taxon>Bacteria</taxon>
        <taxon>Pseudomonadati</taxon>
        <taxon>Thermodesulfobacteriota</taxon>
        <taxon>Desulfovibrionia</taxon>
        <taxon>Desulfovibrionales</taxon>
        <taxon>Desulfovibrionaceae</taxon>
    </lineage>
</organism>
<dbReference type="Proteomes" id="UP000438699">
    <property type="component" value="Unassembled WGS sequence"/>
</dbReference>
<keyword evidence="2" id="KW-1185">Reference proteome</keyword>
<reference evidence="1 2" key="1">
    <citation type="journal article" date="2017" name="Int. J. Syst. Evol. Microbiol.">
        <title>Desulfovibrio senegalensis sp. nov., a mesophilic sulfate reducer isolated from marine sediment.</title>
        <authorList>
            <person name="Thioye A."/>
            <person name="Gam Z.B.A."/>
            <person name="Mbengue M."/>
            <person name="Cayol J.L."/>
            <person name="Joseph-Bartoli M."/>
            <person name="Toure-Kane C."/>
            <person name="Labat M."/>
        </authorList>
    </citation>
    <scope>NUCLEOTIDE SEQUENCE [LARGE SCALE GENOMIC DNA]</scope>
    <source>
        <strain evidence="1 2">DSM 101509</strain>
    </source>
</reference>
<dbReference type="AlphaFoldDB" id="A0A6N6N0S8"/>
<proteinExistence type="predicted"/>
<dbReference type="EMBL" id="WAIE01000004">
    <property type="protein sequence ID" value="KAB1441439.1"/>
    <property type="molecule type" value="Genomic_DNA"/>
</dbReference>
<dbReference type="Pfam" id="PF13489">
    <property type="entry name" value="Methyltransf_23"/>
    <property type="match status" value="1"/>
</dbReference>
<dbReference type="InterPro" id="IPR029063">
    <property type="entry name" value="SAM-dependent_MTases_sf"/>
</dbReference>
<sequence length="293" mass="33501">MARSSLEFISEKHFPDVYERVITFAHGVNMNPRGDFCSIDLTQYGHVYLDTNRHRYARMVHDVSLIVSSNAIALDVAGVQGEQNPLVKSGLFKRVDVLGDFDCERDEWSARSDSLYDVVVMTEVIEHLSYHPAHALVQCNKSLKMGGFLYLTTQNIAKLKSIYALTEGLTPYNFGEYALEKEGAIRHHREYALKELARFIAAHGFQLVAYTTDCFERFTYDDGWIAELTGLHLDMRFHGHDNVIMAKKTEEVTEGVMLPPIYTNHAGRVYDFEAIDRKINYVEYFKGVSQIPK</sequence>
<gene>
    <name evidence="1" type="ORF">F8A88_10875</name>
</gene>
<keyword evidence="1" id="KW-0808">Transferase</keyword>
<evidence type="ECO:0000313" key="2">
    <source>
        <dbReference type="Proteomes" id="UP000438699"/>
    </source>
</evidence>
<dbReference type="GO" id="GO:0008168">
    <property type="term" value="F:methyltransferase activity"/>
    <property type="evidence" value="ECO:0007669"/>
    <property type="project" value="UniProtKB-KW"/>
</dbReference>
<name>A0A6N6N0S8_9BACT</name>